<name>A0A1D8JF75_9BACL</name>
<sequence length="149" mass="16820">MLKDVIGKRSETIKNTIERGAVKKFAEAIGDLSPIYYDEVAGKNSRFKRNIAPPTFPVTFEFGAVADLALPPKGLIHGEQAFHYKRPLFVGEDVYCFTEVKDYYEKTGGFGKMGFLVLTRHGLDSNDKLIFTEERVIIINEEVRKGMLV</sequence>
<dbReference type="KEGG" id="surl:BI350_07185"/>
<dbReference type="RefSeq" id="WP_075527472.1">
    <property type="nucleotide sequence ID" value="NZ_CP017560.1"/>
</dbReference>
<dbReference type="Gene3D" id="3.10.129.10">
    <property type="entry name" value="Hotdog Thioesterase"/>
    <property type="match status" value="1"/>
</dbReference>
<dbReference type="EMBL" id="CP017560">
    <property type="protein sequence ID" value="AOV07343.1"/>
    <property type="molecule type" value="Genomic_DNA"/>
</dbReference>
<dbReference type="PIRSF" id="PIRSF018072">
    <property type="entry name" value="UCP018072"/>
    <property type="match status" value="1"/>
</dbReference>
<dbReference type="Proteomes" id="UP000185746">
    <property type="component" value="Chromosome"/>
</dbReference>
<proteinExistence type="predicted"/>
<protein>
    <submittedName>
        <fullName evidence="2">Dehydratase</fullName>
    </submittedName>
</protein>
<dbReference type="CDD" id="cd03441">
    <property type="entry name" value="R_hydratase_like"/>
    <property type="match status" value="1"/>
</dbReference>
<keyword evidence="3" id="KW-1185">Reference proteome</keyword>
<evidence type="ECO:0000259" key="1">
    <source>
        <dbReference type="Pfam" id="PF13452"/>
    </source>
</evidence>
<accession>A0A1D8JF75</accession>
<organism evidence="2 3">
    <name type="scientific">Sporosarcina ureilytica</name>
    <dbReference type="NCBI Taxonomy" id="298596"/>
    <lineage>
        <taxon>Bacteria</taxon>
        <taxon>Bacillati</taxon>
        <taxon>Bacillota</taxon>
        <taxon>Bacilli</taxon>
        <taxon>Bacillales</taxon>
        <taxon>Caryophanaceae</taxon>
        <taxon>Sporosarcina</taxon>
    </lineage>
</organism>
<reference evidence="2 3" key="1">
    <citation type="submission" date="2016-09" db="EMBL/GenBank/DDBJ databases">
        <title>Complete genome sequence of the Lysinibacillus sphaericus LMG 22257, a specie of Bacillus with ureolytic activity that can effectively biodeposit calcium carbonate.</title>
        <authorList>
            <person name="Yan W."/>
        </authorList>
    </citation>
    <scope>NUCLEOTIDE SEQUENCE [LARGE SCALE GENOMIC DNA]</scope>
    <source>
        <strain evidence="2 3">LMG 22257</strain>
    </source>
</reference>
<feature type="domain" description="FAS1-like dehydratase" evidence="1">
    <location>
        <begin position="5"/>
        <end position="132"/>
    </location>
</feature>
<evidence type="ECO:0000313" key="3">
    <source>
        <dbReference type="Proteomes" id="UP000185746"/>
    </source>
</evidence>
<gene>
    <name evidence="2" type="ORF">BI350_07185</name>
</gene>
<dbReference type="InterPro" id="IPR039569">
    <property type="entry name" value="FAS1-like_DH_region"/>
</dbReference>
<evidence type="ECO:0000313" key="2">
    <source>
        <dbReference type="EMBL" id="AOV07343.1"/>
    </source>
</evidence>
<dbReference type="SUPFAM" id="SSF54637">
    <property type="entry name" value="Thioesterase/thiol ester dehydrase-isomerase"/>
    <property type="match status" value="1"/>
</dbReference>
<dbReference type="InterPro" id="IPR029069">
    <property type="entry name" value="HotDog_dom_sf"/>
</dbReference>
<dbReference type="Pfam" id="PF13452">
    <property type="entry name" value="FAS1_DH_region"/>
    <property type="match status" value="1"/>
</dbReference>
<dbReference type="AlphaFoldDB" id="A0A1D8JF75"/>
<dbReference type="InterPro" id="IPR016709">
    <property type="entry name" value="HadA-like"/>
</dbReference>